<dbReference type="PIRSF" id="PIRSF001478">
    <property type="entry name" value="L-ara_isomerase"/>
    <property type="match status" value="1"/>
</dbReference>
<dbReference type="InterPro" id="IPR055389">
    <property type="entry name" value="AraA_N"/>
</dbReference>
<keyword evidence="5" id="KW-0119">Carbohydrate metabolism</keyword>
<dbReference type="Pfam" id="PF11762">
    <property type="entry name" value="Arabinose_Iso_C"/>
    <property type="match status" value="1"/>
</dbReference>
<dbReference type="Gene3D" id="3.40.50.10940">
    <property type="match status" value="1"/>
</dbReference>
<keyword evidence="2" id="KW-0054">Arabinose catabolism</keyword>
<dbReference type="Pfam" id="PF24856">
    <property type="entry name" value="AraA_central"/>
    <property type="match status" value="1"/>
</dbReference>
<evidence type="ECO:0000256" key="3">
    <source>
        <dbReference type="ARBA" id="ARBA00023211"/>
    </source>
</evidence>
<accession>A0A9X4L5N2</accession>
<keyword evidence="1" id="KW-0479">Metal-binding</keyword>
<dbReference type="EC" id="5.3.1.4" evidence="9"/>
<dbReference type="InterPro" id="IPR024664">
    <property type="entry name" value="Ara_Isoase_C"/>
</dbReference>
<gene>
    <name evidence="9" type="primary">araA</name>
    <name evidence="9" type="ORF">M4L89_13480</name>
</gene>
<evidence type="ECO:0000256" key="4">
    <source>
        <dbReference type="ARBA" id="ARBA00023235"/>
    </source>
</evidence>
<dbReference type="InterPro" id="IPR009015">
    <property type="entry name" value="Fucose_isomerase_N/cen_sf"/>
</dbReference>
<protein>
    <submittedName>
        <fullName evidence="9">L-arabinose isomerase</fullName>
        <ecNumber evidence="9">5.3.1.4</ecNumber>
    </submittedName>
</protein>
<evidence type="ECO:0000256" key="1">
    <source>
        <dbReference type="ARBA" id="ARBA00022723"/>
    </source>
</evidence>
<dbReference type="InterPro" id="IPR004216">
    <property type="entry name" value="Fuc/Ara_isomerase_C"/>
</dbReference>
<dbReference type="InterPro" id="IPR055390">
    <property type="entry name" value="AraA_central"/>
</dbReference>
<feature type="domain" description="L-arabinose isomerase central" evidence="8">
    <location>
        <begin position="176"/>
        <end position="322"/>
    </location>
</feature>
<dbReference type="GO" id="GO:0008733">
    <property type="term" value="F:L-arabinose isomerase activity"/>
    <property type="evidence" value="ECO:0007669"/>
    <property type="project" value="UniProtKB-EC"/>
</dbReference>
<dbReference type="SUPFAM" id="SSF50443">
    <property type="entry name" value="FucI/AraA C-terminal domain-like"/>
    <property type="match status" value="1"/>
</dbReference>
<dbReference type="Pfam" id="PF02610">
    <property type="entry name" value="AraA_N"/>
    <property type="match status" value="1"/>
</dbReference>
<feature type="domain" description="L-arabinose isomerase C-terminal" evidence="7">
    <location>
        <begin position="326"/>
        <end position="466"/>
    </location>
</feature>
<dbReference type="NCBIfam" id="NF002795">
    <property type="entry name" value="PRK02929.1"/>
    <property type="match status" value="1"/>
</dbReference>
<dbReference type="PANTHER" id="PTHR38464">
    <property type="entry name" value="L-ARABINOSE ISOMERASE"/>
    <property type="match status" value="1"/>
</dbReference>
<dbReference type="InterPro" id="IPR038583">
    <property type="entry name" value="AraA_N_sf"/>
</dbReference>
<evidence type="ECO:0000259" key="6">
    <source>
        <dbReference type="Pfam" id="PF02610"/>
    </source>
</evidence>
<evidence type="ECO:0000256" key="5">
    <source>
        <dbReference type="ARBA" id="ARBA00023277"/>
    </source>
</evidence>
<keyword evidence="10" id="KW-1185">Reference proteome</keyword>
<dbReference type="PANTHER" id="PTHR38464:SF1">
    <property type="entry name" value="L-ARABINOSE ISOMERASE"/>
    <property type="match status" value="1"/>
</dbReference>
<dbReference type="GO" id="GO:0019569">
    <property type="term" value="P:L-arabinose catabolic process to D-xylulose 5-phosphate"/>
    <property type="evidence" value="ECO:0007669"/>
    <property type="project" value="TreeGrafter"/>
</dbReference>
<name>A0A9X4L5N2_9STAP</name>
<evidence type="ECO:0000259" key="8">
    <source>
        <dbReference type="Pfam" id="PF24856"/>
    </source>
</evidence>
<organism evidence="9 10">
    <name type="scientific">Staphylococcus equorum</name>
    <dbReference type="NCBI Taxonomy" id="246432"/>
    <lineage>
        <taxon>Bacteria</taxon>
        <taxon>Bacillati</taxon>
        <taxon>Bacillota</taxon>
        <taxon>Bacilli</taxon>
        <taxon>Bacillales</taxon>
        <taxon>Staphylococcaceae</taxon>
        <taxon>Staphylococcus</taxon>
    </lineage>
</organism>
<reference evidence="9" key="1">
    <citation type="submission" date="2022-05" db="EMBL/GenBank/DDBJ databases">
        <title>Comparative genomics of Staphylococcus equorum isolates.</title>
        <authorList>
            <person name="Luelf R.H."/>
        </authorList>
    </citation>
    <scope>NUCLEOTIDE SEQUENCE</scope>
    <source>
        <strain evidence="9">TMW 2.2497</strain>
    </source>
</reference>
<dbReference type="GO" id="GO:0046872">
    <property type="term" value="F:metal ion binding"/>
    <property type="evidence" value="ECO:0007669"/>
    <property type="project" value="UniProtKB-KW"/>
</dbReference>
<dbReference type="Proteomes" id="UP001152422">
    <property type="component" value="Unassembled WGS sequence"/>
</dbReference>
<sequence length="473" mass="53875">MATTKKFWFVIGSQELYGDDALAQVKQNAQNITDELNAQAQLPFEIELQTKLAISADVITDIMKEANYRDDILGVITWMHTFSPAKMWIRGTKLLQKPLLHLATQYNNDISWENIDMDYMNLHQSAHGDREYGYINRRLNKKNEIIFGHWKDENVQKQLREWMVVANAYNESFNLKVARFGDNMRNVAVTEGDKIEAQIQYGWTVDYFGIGDLVEYVNQVTDSEVDQLFKSYEDLYDFEYRAYSKDAFNASVKEQIKYEIAIKRFLDEGGYTAFTSNFEDLHGMKQLPGLAVQRLNEQGYGFAGEGDWKTAALDRLLKIAAENEATGFVEDYTYDLRSHQSHILGAHMLEVDPTLADTKPKIVVNPLGIGGKEDPARLVFDGKAGDGVVVTMMDLGTHFKFIVNEITAKQLDEPAPNLPVARVLWDVKPSLEQGVKRWIEEGGGHHTVLSLKLNASQIEILLNMFDSEYTLIN</sequence>
<evidence type="ECO:0000259" key="7">
    <source>
        <dbReference type="Pfam" id="PF11762"/>
    </source>
</evidence>
<evidence type="ECO:0000313" key="9">
    <source>
        <dbReference type="EMBL" id="MDG0847236.1"/>
    </source>
</evidence>
<keyword evidence="3" id="KW-0464">Manganese</keyword>
<dbReference type="GO" id="GO:0005829">
    <property type="term" value="C:cytosol"/>
    <property type="evidence" value="ECO:0007669"/>
    <property type="project" value="TreeGrafter"/>
</dbReference>
<dbReference type="InterPro" id="IPR003762">
    <property type="entry name" value="Lara_isomerase"/>
</dbReference>
<dbReference type="SUPFAM" id="SSF53743">
    <property type="entry name" value="FucI/AraA N-terminal and middle domains"/>
    <property type="match status" value="1"/>
</dbReference>
<comment type="caution">
    <text evidence="9">The sequence shown here is derived from an EMBL/GenBank/DDBJ whole genome shotgun (WGS) entry which is preliminary data.</text>
</comment>
<keyword evidence="4 9" id="KW-0413">Isomerase</keyword>
<dbReference type="AlphaFoldDB" id="A0A9X4L5N2"/>
<evidence type="ECO:0000313" key="10">
    <source>
        <dbReference type="Proteomes" id="UP001152422"/>
    </source>
</evidence>
<dbReference type="RefSeq" id="WP_277583610.1">
    <property type="nucleotide sequence ID" value="NZ_JAMBPY010000011.1"/>
</dbReference>
<dbReference type="EMBL" id="JAMBQA010000011">
    <property type="protein sequence ID" value="MDG0847236.1"/>
    <property type="molecule type" value="Genomic_DNA"/>
</dbReference>
<evidence type="ECO:0000256" key="2">
    <source>
        <dbReference type="ARBA" id="ARBA00022935"/>
    </source>
</evidence>
<feature type="domain" description="L-arabinose isomerase N-terminal" evidence="6">
    <location>
        <begin position="6"/>
        <end position="172"/>
    </location>
</feature>
<proteinExistence type="predicted"/>